<evidence type="ECO:0000313" key="4">
    <source>
        <dbReference type="EMBL" id="CAH2060735.1"/>
    </source>
</evidence>
<feature type="non-terminal residue" evidence="4">
    <location>
        <position position="1"/>
    </location>
</feature>
<comment type="similarity">
    <text evidence="1">Belongs to the short-chain dehydrogenases/reductases (SDR) family.</text>
</comment>
<protein>
    <recommendedName>
        <fullName evidence="6">C-factor</fullName>
    </recommendedName>
</protein>
<evidence type="ECO:0000256" key="3">
    <source>
        <dbReference type="ARBA" id="ARBA00023002"/>
    </source>
</evidence>
<dbReference type="PANTHER" id="PTHR43963:SF4">
    <property type="entry name" value="CARBONYL REDUCTASE (NADPH)"/>
    <property type="match status" value="1"/>
</dbReference>
<reference evidence="4" key="1">
    <citation type="submission" date="2022-03" db="EMBL/GenBank/DDBJ databases">
        <authorList>
            <person name="Martin H S."/>
        </authorList>
    </citation>
    <scope>NUCLEOTIDE SEQUENCE</scope>
</reference>
<evidence type="ECO:0000256" key="2">
    <source>
        <dbReference type="ARBA" id="ARBA00022857"/>
    </source>
</evidence>
<keyword evidence="2" id="KW-0521">NADP</keyword>
<gene>
    <name evidence="4" type="ORF">IPOD504_LOCUS11164</name>
</gene>
<evidence type="ECO:0008006" key="6">
    <source>
        <dbReference type="Google" id="ProtNLM"/>
    </source>
</evidence>
<dbReference type="InterPro" id="IPR036291">
    <property type="entry name" value="NAD(P)-bd_dom_sf"/>
</dbReference>
<organism evidence="4 5">
    <name type="scientific">Iphiclides podalirius</name>
    <name type="common">scarce swallowtail</name>
    <dbReference type="NCBI Taxonomy" id="110791"/>
    <lineage>
        <taxon>Eukaryota</taxon>
        <taxon>Metazoa</taxon>
        <taxon>Ecdysozoa</taxon>
        <taxon>Arthropoda</taxon>
        <taxon>Hexapoda</taxon>
        <taxon>Insecta</taxon>
        <taxon>Pterygota</taxon>
        <taxon>Neoptera</taxon>
        <taxon>Endopterygota</taxon>
        <taxon>Lepidoptera</taxon>
        <taxon>Glossata</taxon>
        <taxon>Ditrysia</taxon>
        <taxon>Papilionoidea</taxon>
        <taxon>Papilionidae</taxon>
        <taxon>Papilioninae</taxon>
        <taxon>Iphiclides</taxon>
    </lineage>
</organism>
<evidence type="ECO:0000313" key="5">
    <source>
        <dbReference type="Proteomes" id="UP000837857"/>
    </source>
</evidence>
<dbReference type="Proteomes" id="UP000837857">
    <property type="component" value="Chromosome 27"/>
</dbReference>
<keyword evidence="3" id="KW-0560">Oxidoreductase</keyword>
<proteinExistence type="inferred from homology"/>
<dbReference type="Pfam" id="PF00106">
    <property type="entry name" value="adh_short"/>
    <property type="match status" value="1"/>
</dbReference>
<sequence length="121" mass="13294">MVFFITVVISISNYAVRQNKEIEEGWGDSAYVISKVGVNAYTFILQRRLADKGIIVNCVHPGYVMSDMTRGSGNVTPEDAAKVVLNVALEQTTTGGQYVWHDGTVVPWDGPDPRGYIDGKK</sequence>
<dbReference type="PANTHER" id="PTHR43963">
    <property type="entry name" value="CARBONYL REDUCTASE 1-RELATED"/>
    <property type="match status" value="1"/>
</dbReference>
<name>A0ABN8IPJ7_9NEOP</name>
<keyword evidence="5" id="KW-1185">Reference proteome</keyword>
<dbReference type="EMBL" id="OW152839">
    <property type="protein sequence ID" value="CAH2060735.1"/>
    <property type="molecule type" value="Genomic_DNA"/>
</dbReference>
<evidence type="ECO:0000256" key="1">
    <source>
        <dbReference type="ARBA" id="ARBA00006484"/>
    </source>
</evidence>
<dbReference type="Gene3D" id="3.40.50.720">
    <property type="entry name" value="NAD(P)-binding Rossmann-like Domain"/>
    <property type="match status" value="1"/>
</dbReference>
<accession>A0ABN8IPJ7</accession>
<dbReference type="InterPro" id="IPR002347">
    <property type="entry name" value="SDR_fam"/>
</dbReference>
<dbReference type="SUPFAM" id="SSF51735">
    <property type="entry name" value="NAD(P)-binding Rossmann-fold domains"/>
    <property type="match status" value="1"/>
</dbReference>
<dbReference type="PRINTS" id="PR00081">
    <property type="entry name" value="GDHRDH"/>
</dbReference>